<name>W9H696_9PROT</name>
<accession>W9H696</accession>
<reference evidence="1 2" key="1">
    <citation type="submission" date="2013-08" db="EMBL/GenBank/DDBJ databases">
        <title>The genome sequence of Skermanella stibiiresistens.</title>
        <authorList>
            <person name="Zhu W."/>
            <person name="Wang G."/>
        </authorList>
    </citation>
    <scope>NUCLEOTIDE SEQUENCE [LARGE SCALE GENOMIC DNA]</scope>
    <source>
        <strain evidence="1 2">SB22</strain>
    </source>
</reference>
<dbReference type="AlphaFoldDB" id="W9H696"/>
<dbReference type="EMBL" id="AVFL01000008">
    <property type="protein sequence ID" value="EWY40212.1"/>
    <property type="molecule type" value="Genomic_DNA"/>
</dbReference>
<keyword evidence="2" id="KW-1185">Reference proteome</keyword>
<dbReference type="STRING" id="1385369.N825_36430"/>
<evidence type="ECO:0000313" key="1">
    <source>
        <dbReference type="EMBL" id="EWY40212.1"/>
    </source>
</evidence>
<sequence>MEKRLLDVPAAKFWEIVKLLEQVQERPEVRNTLATIRPRLTQVRPQRRPSLTRLMCLPFEDVLEGGGRNGSIGGVQRRVIIPVWRLVENDVDPKLMNLLQHNHAALDPTDSAGQHAIGRQLWRAAAEVLTRRLETPDTEDGQGLDATLRRDIESVVPFLDSAETIEELKTLLPEKPIAYLSATDIAVIERQVEISARRDPARPLTILLAVAGRLANPASLLQRLEDMDFGRLTRAQKPLIISRLGAMVVRNLEQRSHRLASDATLAARPGDAVSLAENLVDGLISAGSALDSAYDDSVTSRLQTVRGVVRGMIQSNVIDTAPARVLSAVLEIDVSAERSLQAEEHARALRRCTRIAAPLGLGGMVESALKMIEEELERGAATLIGDLERRGAPDAEVRQTRARLSGAIRMMELIGDRGRADALASRGGRLLEGLGTGAMVAP</sequence>
<comment type="caution">
    <text evidence="1">The sequence shown here is derived from an EMBL/GenBank/DDBJ whole genome shotgun (WGS) entry which is preliminary data.</text>
</comment>
<organism evidence="1 2">
    <name type="scientific">Skermanella stibiiresistens SB22</name>
    <dbReference type="NCBI Taxonomy" id="1385369"/>
    <lineage>
        <taxon>Bacteria</taxon>
        <taxon>Pseudomonadati</taxon>
        <taxon>Pseudomonadota</taxon>
        <taxon>Alphaproteobacteria</taxon>
        <taxon>Rhodospirillales</taxon>
        <taxon>Azospirillaceae</taxon>
        <taxon>Skermanella</taxon>
    </lineage>
</organism>
<proteinExistence type="predicted"/>
<protein>
    <submittedName>
        <fullName evidence="1">Uncharacterized protein</fullName>
    </submittedName>
</protein>
<gene>
    <name evidence="1" type="ORF">N825_36430</name>
</gene>
<dbReference type="Proteomes" id="UP000019486">
    <property type="component" value="Unassembled WGS sequence"/>
</dbReference>
<evidence type="ECO:0000313" key="2">
    <source>
        <dbReference type="Proteomes" id="UP000019486"/>
    </source>
</evidence>